<dbReference type="GO" id="GO:0004386">
    <property type="term" value="F:helicase activity"/>
    <property type="evidence" value="ECO:0007669"/>
    <property type="project" value="UniProtKB-KW"/>
</dbReference>
<feature type="domain" description="UvrD-like helicase ATP-binding" evidence="13">
    <location>
        <begin position="4"/>
        <end position="272"/>
    </location>
</feature>
<keyword evidence="2 12" id="KW-0547">Nucleotide-binding</keyword>
<evidence type="ECO:0000256" key="4">
    <source>
        <dbReference type="ARBA" id="ARBA00022806"/>
    </source>
</evidence>
<evidence type="ECO:0000256" key="9">
    <source>
        <dbReference type="ARBA" id="ARBA00034808"/>
    </source>
</evidence>
<evidence type="ECO:0000256" key="5">
    <source>
        <dbReference type="ARBA" id="ARBA00022840"/>
    </source>
</evidence>
<evidence type="ECO:0000256" key="10">
    <source>
        <dbReference type="ARBA" id="ARBA00034923"/>
    </source>
</evidence>
<feature type="binding site" evidence="12">
    <location>
        <begin position="25"/>
        <end position="32"/>
    </location>
    <ligand>
        <name>ATP</name>
        <dbReference type="ChEBI" id="CHEBI:30616"/>
    </ligand>
</feature>
<evidence type="ECO:0000313" key="15">
    <source>
        <dbReference type="Proteomes" id="UP001165069"/>
    </source>
</evidence>
<dbReference type="Pfam" id="PF00580">
    <property type="entry name" value="UvrD-helicase"/>
    <property type="match status" value="1"/>
</dbReference>
<dbReference type="PROSITE" id="PS51257">
    <property type="entry name" value="PROKAR_LIPOPROTEIN"/>
    <property type="match status" value="1"/>
</dbReference>
<dbReference type="Proteomes" id="UP001165069">
    <property type="component" value="Unassembled WGS sequence"/>
</dbReference>
<comment type="catalytic activity">
    <reaction evidence="8">
        <text>Couples ATP hydrolysis with the unwinding of duplex DNA by translocating in the 3'-5' direction.</text>
        <dbReference type="EC" id="5.6.2.4"/>
    </reaction>
</comment>
<dbReference type="InterPro" id="IPR013986">
    <property type="entry name" value="DExx_box_DNA_helicase_dom_sf"/>
</dbReference>
<dbReference type="Gene3D" id="3.40.50.300">
    <property type="entry name" value="P-loop containing nucleotide triphosphate hydrolases"/>
    <property type="match status" value="2"/>
</dbReference>
<comment type="catalytic activity">
    <reaction evidence="11">
        <text>ATP + H2O = ADP + phosphate + H(+)</text>
        <dbReference type="Rhea" id="RHEA:13065"/>
        <dbReference type="ChEBI" id="CHEBI:15377"/>
        <dbReference type="ChEBI" id="CHEBI:15378"/>
        <dbReference type="ChEBI" id="CHEBI:30616"/>
        <dbReference type="ChEBI" id="CHEBI:43474"/>
        <dbReference type="ChEBI" id="CHEBI:456216"/>
        <dbReference type="EC" id="5.6.2.4"/>
    </reaction>
</comment>
<dbReference type="Pfam" id="PF13361">
    <property type="entry name" value="UvrD_C"/>
    <property type="match status" value="1"/>
</dbReference>
<evidence type="ECO:0000256" key="12">
    <source>
        <dbReference type="PROSITE-ProRule" id="PRU00560"/>
    </source>
</evidence>
<dbReference type="PANTHER" id="PTHR11070">
    <property type="entry name" value="UVRD / RECB / PCRA DNA HELICASE FAMILY MEMBER"/>
    <property type="match status" value="1"/>
</dbReference>
<keyword evidence="4 12" id="KW-0347">Helicase</keyword>
<sequence>MGARLKLTQDQQSAVSHPTHLSLVSCPGSGKTRTLIAKIVEILPEVTSSTRLVGCITYTNAAVNEIESRLSGLGFREGYSCEVETIHSFCLKHILVPYAWHIKAFSNGFEILACDDQRFEGIVTHILKKYKLPGRARGQFENLYRGSGQLPEDISEEAAKEYWAVLDKNNLVDLNGIIYWSARLVLKIGHIARGLASRYQWLLVDEFQDTTVMQVEILRAINRYKRTKFFIVGDPFQSIMSGFGARPDLMNEFGAEVSARTDIELLENFRSSEKILKLADKLCPRSERMKASGEYAGFSRRPEWYAVPDMSFGILNIFLPAVQEHGISLSQVGILANRWTSHPPLARALRENKTPVIGPGARPYRRGSSLIAKLLEEVSACALSPTIGSFSTVRREVSTLLRELPVSRQSDLGFQGDVTVVRILRHAKAIAGSKKSAIEFIAEFTTHLAETLIESELILETDICKLKAASDQMITEIQNHERSHGSRGTTVQDLGLFARGSEAVRLLTMHSSKGREFEAVALIDVFDGHVPFYKCKPGDEIEAEGRRLLYVAITRAKKLLMLFTLKNPDIRTKPSRFLKEIFPAGPSIR</sequence>
<organism evidence="14 15">
    <name type="scientific">Geothrix limicola</name>
    <dbReference type="NCBI Taxonomy" id="2927978"/>
    <lineage>
        <taxon>Bacteria</taxon>
        <taxon>Pseudomonadati</taxon>
        <taxon>Acidobacteriota</taxon>
        <taxon>Holophagae</taxon>
        <taxon>Holophagales</taxon>
        <taxon>Holophagaceae</taxon>
        <taxon>Geothrix</taxon>
    </lineage>
</organism>
<dbReference type="EC" id="5.6.2.4" evidence="9"/>
<evidence type="ECO:0000256" key="6">
    <source>
        <dbReference type="ARBA" id="ARBA00023125"/>
    </source>
</evidence>
<evidence type="ECO:0000256" key="2">
    <source>
        <dbReference type="ARBA" id="ARBA00022741"/>
    </source>
</evidence>
<dbReference type="CDD" id="cd17932">
    <property type="entry name" value="DEXQc_UvrD"/>
    <property type="match status" value="1"/>
</dbReference>
<evidence type="ECO:0000256" key="3">
    <source>
        <dbReference type="ARBA" id="ARBA00022801"/>
    </source>
</evidence>
<dbReference type="PANTHER" id="PTHR11070:SF2">
    <property type="entry name" value="ATP-DEPENDENT DNA HELICASE SRS2"/>
    <property type="match status" value="1"/>
</dbReference>
<comment type="caution">
    <text evidence="14">The sequence shown here is derived from an EMBL/GenBank/DDBJ whole genome shotgun (WGS) entry which is preliminary data.</text>
</comment>
<keyword evidence="5 12" id="KW-0067">ATP-binding</keyword>
<dbReference type="InterPro" id="IPR027417">
    <property type="entry name" value="P-loop_NTPase"/>
</dbReference>
<dbReference type="SUPFAM" id="SSF52540">
    <property type="entry name" value="P-loop containing nucleoside triphosphate hydrolases"/>
    <property type="match status" value="1"/>
</dbReference>
<gene>
    <name evidence="14" type="ORF">GETHLI_34050</name>
</gene>
<keyword evidence="6" id="KW-0238">DNA-binding</keyword>
<reference evidence="14 15" key="1">
    <citation type="journal article" date="2023" name="Antonie Van Leeuwenhoek">
        <title>Mesoterricola silvestris gen. nov., sp. nov., Mesoterricola sediminis sp. nov., Geothrix oryzae sp. nov., Geothrix edaphica sp. nov., Geothrix rubra sp. nov., and Geothrix limicola sp. nov., six novel members of Acidobacteriota isolated from soils.</title>
        <authorList>
            <person name="Itoh H."/>
            <person name="Sugisawa Y."/>
            <person name="Mise K."/>
            <person name="Xu Z."/>
            <person name="Kuniyasu M."/>
            <person name="Ushijima N."/>
            <person name="Kawano K."/>
            <person name="Kobayashi E."/>
            <person name="Shiratori Y."/>
            <person name="Masuda Y."/>
            <person name="Senoo K."/>
        </authorList>
    </citation>
    <scope>NUCLEOTIDE SEQUENCE [LARGE SCALE GENOMIC DNA]</scope>
    <source>
        <strain evidence="14 15">Red804</strain>
    </source>
</reference>
<protein>
    <recommendedName>
        <fullName evidence="9">DNA 3'-5' helicase</fullName>
        <ecNumber evidence="9">5.6.2.4</ecNumber>
    </recommendedName>
    <alternativeName>
        <fullName evidence="10">DNA 3'-5' helicase II</fullName>
    </alternativeName>
</protein>
<dbReference type="Gene3D" id="1.10.486.10">
    <property type="entry name" value="PCRA, domain 4"/>
    <property type="match status" value="1"/>
</dbReference>
<evidence type="ECO:0000256" key="8">
    <source>
        <dbReference type="ARBA" id="ARBA00034617"/>
    </source>
</evidence>
<dbReference type="InterPro" id="IPR000212">
    <property type="entry name" value="DNA_helicase_UvrD/REP"/>
</dbReference>
<dbReference type="RefSeq" id="WP_309568736.1">
    <property type="nucleotide sequence ID" value="NZ_BSDE01000009.1"/>
</dbReference>
<dbReference type="InterPro" id="IPR014016">
    <property type="entry name" value="UvrD-like_ATP-bd"/>
</dbReference>
<dbReference type="PROSITE" id="PS51198">
    <property type="entry name" value="UVRD_HELICASE_ATP_BIND"/>
    <property type="match status" value="1"/>
</dbReference>
<comment type="similarity">
    <text evidence="1">Belongs to the helicase family. UvrD subfamily.</text>
</comment>
<dbReference type="Gene3D" id="1.10.10.160">
    <property type="match status" value="1"/>
</dbReference>
<dbReference type="InterPro" id="IPR014017">
    <property type="entry name" value="DNA_helicase_UvrD-like_C"/>
</dbReference>
<dbReference type="EMBL" id="BSDE01000009">
    <property type="protein sequence ID" value="GLH74903.1"/>
    <property type="molecule type" value="Genomic_DNA"/>
</dbReference>
<evidence type="ECO:0000259" key="13">
    <source>
        <dbReference type="PROSITE" id="PS51198"/>
    </source>
</evidence>
<accession>A0ABQ5QJN0</accession>
<keyword evidence="3 12" id="KW-0378">Hydrolase</keyword>
<evidence type="ECO:0000256" key="11">
    <source>
        <dbReference type="ARBA" id="ARBA00048988"/>
    </source>
</evidence>
<keyword evidence="15" id="KW-1185">Reference proteome</keyword>
<proteinExistence type="inferred from homology"/>
<evidence type="ECO:0000313" key="14">
    <source>
        <dbReference type="EMBL" id="GLH74903.1"/>
    </source>
</evidence>
<name>A0ABQ5QJN0_9BACT</name>
<evidence type="ECO:0000256" key="1">
    <source>
        <dbReference type="ARBA" id="ARBA00009922"/>
    </source>
</evidence>
<keyword evidence="7" id="KW-0413">Isomerase</keyword>
<evidence type="ECO:0000256" key="7">
    <source>
        <dbReference type="ARBA" id="ARBA00023235"/>
    </source>
</evidence>